<dbReference type="Proteomes" id="UP001597018">
    <property type="component" value="Unassembled WGS sequence"/>
</dbReference>
<evidence type="ECO:0000259" key="4">
    <source>
        <dbReference type="PROSITE" id="PS50949"/>
    </source>
</evidence>
<dbReference type="SMART" id="SM00866">
    <property type="entry name" value="UTRA"/>
    <property type="match status" value="1"/>
</dbReference>
<dbReference type="InterPro" id="IPR050679">
    <property type="entry name" value="Bact_HTH_transcr_reg"/>
</dbReference>
<dbReference type="SUPFAM" id="SSF46785">
    <property type="entry name" value="Winged helix' DNA-binding domain"/>
    <property type="match status" value="1"/>
</dbReference>
<dbReference type="SMART" id="SM00345">
    <property type="entry name" value="HTH_GNTR"/>
    <property type="match status" value="1"/>
</dbReference>
<keyword evidence="6" id="KW-1185">Reference proteome</keyword>
<organism evidence="5 6">
    <name type="scientific">Saccharopolyspora rosea</name>
    <dbReference type="NCBI Taxonomy" id="524884"/>
    <lineage>
        <taxon>Bacteria</taxon>
        <taxon>Bacillati</taxon>
        <taxon>Actinomycetota</taxon>
        <taxon>Actinomycetes</taxon>
        <taxon>Pseudonocardiales</taxon>
        <taxon>Pseudonocardiaceae</taxon>
        <taxon>Saccharopolyspora</taxon>
    </lineage>
</organism>
<dbReference type="PANTHER" id="PTHR44846">
    <property type="entry name" value="MANNOSYL-D-GLYCERATE TRANSPORT/METABOLISM SYSTEM REPRESSOR MNGR-RELATED"/>
    <property type="match status" value="1"/>
</dbReference>
<evidence type="ECO:0000313" key="6">
    <source>
        <dbReference type="Proteomes" id="UP001597018"/>
    </source>
</evidence>
<dbReference type="PRINTS" id="PR00035">
    <property type="entry name" value="HTHGNTR"/>
</dbReference>
<dbReference type="InterPro" id="IPR036388">
    <property type="entry name" value="WH-like_DNA-bd_sf"/>
</dbReference>
<proteinExistence type="predicted"/>
<dbReference type="EMBL" id="JBHTIW010000025">
    <property type="protein sequence ID" value="MFD0922863.1"/>
    <property type="molecule type" value="Genomic_DNA"/>
</dbReference>
<feature type="domain" description="HTH gntR-type" evidence="4">
    <location>
        <begin position="11"/>
        <end position="79"/>
    </location>
</feature>
<dbReference type="InterPro" id="IPR000524">
    <property type="entry name" value="Tscrpt_reg_HTH_GntR"/>
</dbReference>
<dbReference type="SUPFAM" id="SSF64288">
    <property type="entry name" value="Chorismate lyase-like"/>
    <property type="match status" value="1"/>
</dbReference>
<keyword evidence="3" id="KW-0804">Transcription</keyword>
<dbReference type="PANTHER" id="PTHR44846:SF1">
    <property type="entry name" value="MANNOSYL-D-GLYCERATE TRANSPORT_METABOLISM SYSTEM REPRESSOR MNGR-RELATED"/>
    <property type="match status" value="1"/>
</dbReference>
<dbReference type="InterPro" id="IPR036390">
    <property type="entry name" value="WH_DNA-bd_sf"/>
</dbReference>
<comment type="caution">
    <text evidence="5">The sequence shown here is derived from an EMBL/GenBank/DDBJ whole genome shotgun (WGS) entry which is preliminary data.</text>
</comment>
<evidence type="ECO:0000313" key="5">
    <source>
        <dbReference type="EMBL" id="MFD0922863.1"/>
    </source>
</evidence>
<dbReference type="Pfam" id="PF00392">
    <property type="entry name" value="GntR"/>
    <property type="match status" value="1"/>
</dbReference>
<dbReference type="RefSeq" id="WP_263253554.1">
    <property type="nucleotide sequence ID" value="NZ_BAABLT010000027.1"/>
</dbReference>
<sequence length="251" mass="28069">MAQQTGGAGRDSAYQRLAQELRTAILQHEYPEGERLPTEAELAAAHRVSRQTVRRAFQDLVAEGMVYRIPGRGTFAAPREEQYLRQFGSVDDLMGLSLDTSMQLVTPLHPRVDVDAAGRLRLQSDRVHVLAFLRVHDDVPFCLTTVYLPPVVGRLVESVPELTEVGARSRVTIIGLLDSRLPDPIAEAEQSITVGLATADVAEHLGCEPDRPLLRIDRMYQSTTGQPVELAVSHFLPEHYSYRVRLRRNVR</sequence>
<keyword evidence="2" id="KW-0238">DNA-binding</keyword>
<dbReference type="InterPro" id="IPR028978">
    <property type="entry name" value="Chorismate_lyase_/UTRA_dom_sf"/>
</dbReference>
<evidence type="ECO:0000256" key="1">
    <source>
        <dbReference type="ARBA" id="ARBA00023015"/>
    </source>
</evidence>
<dbReference type="Pfam" id="PF07702">
    <property type="entry name" value="UTRA"/>
    <property type="match status" value="1"/>
</dbReference>
<protein>
    <submittedName>
        <fullName evidence="5">GntR family transcriptional regulator</fullName>
    </submittedName>
</protein>
<dbReference type="CDD" id="cd07377">
    <property type="entry name" value="WHTH_GntR"/>
    <property type="match status" value="1"/>
</dbReference>
<dbReference type="InterPro" id="IPR011663">
    <property type="entry name" value="UTRA"/>
</dbReference>
<reference evidence="6" key="1">
    <citation type="journal article" date="2019" name="Int. J. Syst. Evol. Microbiol.">
        <title>The Global Catalogue of Microorganisms (GCM) 10K type strain sequencing project: providing services to taxonomists for standard genome sequencing and annotation.</title>
        <authorList>
            <consortium name="The Broad Institute Genomics Platform"/>
            <consortium name="The Broad Institute Genome Sequencing Center for Infectious Disease"/>
            <person name="Wu L."/>
            <person name="Ma J."/>
        </authorList>
    </citation>
    <scope>NUCLEOTIDE SEQUENCE [LARGE SCALE GENOMIC DNA]</scope>
    <source>
        <strain evidence="6">CCUG 56401</strain>
    </source>
</reference>
<dbReference type="PROSITE" id="PS50949">
    <property type="entry name" value="HTH_GNTR"/>
    <property type="match status" value="1"/>
</dbReference>
<evidence type="ECO:0000256" key="2">
    <source>
        <dbReference type="ARBA" id="ARBA00023125"/>
    </source>
</evidence>
<gene>
    <name evidence="5" type="ORF">ACFQ16_24205</name>
</gene>
<accession>A0ABW3FYX4</accession>
<name>A0ABW3FYX4_9PSEU</name>
<evidence type="ECO:0000256" key="3">
    <source>
        <dbReference type="ARBA" id="ARBA00023163"/>
    </source>
</evidence>
<dbReference type="Gene3D" id="3.40.1410.10">
    <property type="entry name" value="Chorismate lyase-like"/>
    <property type="match status" value="1"/>
</dbReference>
<dbReference type="Gene3D" id="1.10.10.10">
    <property type="entry name" value="Winged helix-like DNA-binding domain superfamily/Winged helix DNA-binding domain"/>
    <property type="match status" value="1"/>
</dbReference>
<keyword evidence="1" id="KW-0805">Transcription regulation</keyword>